<keyword evidence="2" id="KW-1185">Reference proteome</keyword>
<sequence>MPSNTTEIEARIDAASAAMDANPSLKASVAAHHNSRGGHNKKLNSVQDSALRDYIFMLYSCGTPANTEEVLLAANRLLYYSTGDPDNPEIKATICKAPCFVYSRGYRGLFYGL</sequence>
<gene>
    <name evidence="1" type="ORF">OIDMADRAFT_17571</name>
</gene>
<reference evidence="2" key="2">
    <citation type="submission" date="2015-01" db="EMBL/GenBank/DDBJ databases">
        <title>Evolutionary Origins and Diversification of the Mycorrhizal Mutualists.</title>
        <authorList>
            <consortium name="DOE Joint Genome Institute"/>
            <consortium name="Mycorrhizal Genomics Consortium"/>
            <person name="Kohler A."/>
            <person name="Kuo A."/>
            <person name="Nagy L.G."/>
            <person name="Floudas D."/>
            <person name="Copeland A."/>
            <person name="Barry K.W."/>
            <person name="Cichocki N."/>
            <person name="Veneault-Fourrey C."/>
            <person name="LaButti K."/>
            <person name="Lindquist E.A."/>
            <person name="Lipzen A."/>
            <person name="Lundell T."/>
            <person name="Morin E."/>
            <person name="Murat C."/>
            <person name="Riley R."/>
            <person name="Ohm R."/>
            <person name="Sun H."/>
            <person name="Tunlid A."/>
            <person name="Henrissat B."/>
            <person name="Grigoriev I.V."/>
            <person name="Hibbett D.S."/>
            <person name="Martin F."/>
        </authorList>
    </citation>
    <scope>NUCLEOTIDE SEQUENCE [LARGE SCALE GENOMIC DNA]</scope>
    <source>
        <strain evidence="2">Zn</strain>
    </source>
</reference>
<dbReference type="EMBL" id="KN832872">
    <property type="protein sequence ID" value="KIN04556.1"/>
    <property type="molecule type" value="Genomic_DNA"/>
</dbReference>
<dbReference type="HOGENOM" id="CLU_2134240_0_0_1"/>
<organism evidence="1 2">
    <name type="scientific">Oidiodendron maius (strain Zn)</name>
    <dbReference type="NCBI Taxonomy" id="913774"/>
    <lineage>
        <taxon>Eukaryota</taxon>
        <taxon>Fungi</taxon>
        <taxon>Dikarya</taxon>
        <taxon>Ascomycota</taxon>
        <taxon>Pezizomycotina</taxon>
        <taxon>Leotiomycetes</taxon>
        <taxon>Leotiomycetes incertae sedis</taxon>
        <taxon>Myxotrichaceae</taxon>
        <taxon>Oidiodendron</taxon>
    </lineage>
</organism>
<dbReference type="AlphaFoldDB" id="A0A0C3H8H5"/>
<reference evidence="1 2" key="1">
    <citation type="submission" date="2014-04" db="EMBL/GenBank/DDBJ databases">
        <authorList>
            <consortium name="DOE Joint Genome Institute"/>
            <person name="Kuo A."/>
            <person name="Martino E."/>
            <person name="Perotto S."/>
            <person name="Kohler A."/>
            <person name="Nagy L.G."/>
            <person name="Floudas D."/>
            <person name="Copeland A."/>
            <person name="Barry K.W."/>
            <person name="Cichocki N."/>
            <person name="Veneault-Fourrey C."/>
            <person name="LaButti K."/>
            <person name="Lindquist E.A."/>
            <person name="Lipzen A."/>
            <person name="Lundell T."/>
            <person name="Morin E."/>
            <person name="Murat C."/>
            <person name="Sun H."/>
            <person name="Tunlid A."/>
            <person name="Henrissat B."/>
            <person name="Grigoriev I.V."/>
            <person name="Hibbett D.S."/>
            <person name="Martin F."/>
            <person name="Nordberg H.P."/>
            <person name="Cantor M.N."/>
            <person name="Hua S.X."/>
        </authorList>
    </citation>
    <scope>NUCLEOTIDE SEQUENCE [LARGE SCALE GENOMIC DNA]</scope>
    <source>
        <strain evidence="1 2">Zn</strain>
    </source>
</reference>
<evidence type="ECO:0000313" key="1">
    <source>
        <dbReference type="EMBL" id="KIN04556.1"/>
    </source>
</evidence>
<evidence type="ECO:0000313" key="2">
    <source>
        <dbReference type="Proteomes" id="UP000054321"/>
    </source>
</evidence>
<proteinExistence type="predicted"/>
<protein>
    <submittedName>
        <fullName evidence="1">Uncharacterized protein</fullName>
    </submittedName>
</protein>
<dbReference type="InParanoid" id="A0A0C3H8H5"/>
<accession>A0A0C3H8H5</accession>
<dbReference type="Proteomes" id="UP000054321">
    <property type="component" value="Unassembled WGS sequence"/>
</dbReference>
<name>A0A0C3H8H5_OIDMZ</name>